<keyword evidence="1" id="KW-0175">Coiled coil</keyword>
<feature type="transmembrane region" description="Helical" evidence="2">
    <location>
        <begin position="760"/>
        <end position="786"/>
    </location>
</feature>
<keyword evidence="2" id="KW-0812">Transmembrane</keyword>
<evidence type="ECO:0000256" key="1">
    <source>
        <dbReference type="SAM" id="Coils"/>
    </source>
</evidence>
<dbReference type="OrthoDB" id="371835at2759"/>
<feature type="transmembrane region" description="Helical" evidence="2">
    <location>
        <begin position="85"/>
        <end position="107"/>
    </location>
</feature>
<evidence type="ECO:0000313" key="3">
    <source>
        <dbReference type="EMBL" id="EUD65311.1"/>
    </source>
</evidence>
<dbReference type="GeneID" id="20039528"/>
<name>W7AJ37_9APIC</name>
<dbReference type="Proteomes" id="UP000030640">
    <property type="component" value="Unassembled WGS sequence"/>
</dbReference>
<evidence type="ECO:0000256" key="2">
    <source>
        <dbReference type="SAM" id="Phobius"/>
    </source>
</evidence>
<accession>W7AJ37</accession>
<sequence>MTDEYHLSIHLKKTDVLKEHLKEITKALHDELGYFCPSDGVKISKDQSNEFAKSKWRILYSSWRMEDFTRLNFKNVLNILKRNPYVMWCVYFLIVFMCVYLLTLLLYTKCFRRLIKSIHCKRCRKKEEKREKEEQESENNDILENVKKRIFSIMTYVFLSSLLCVLIGLGIWFIVLFIKTRNGIYSNVCRASTSIENFLTDHCSVEDSRVDSSCYSLEHIITDAVSIVGQYQDIKLEIKEDLLVDQDRSIPQLTDFLTVFENFRKLQRNMRRNNQILEEQYFHTYPVLMRLVTALDVVIQEGEAYLKQAKDTLDEGKKAIKGTFEEIDQVLGKTFRENMDMVNDKITLFNKTMKEVLHQYRIKKNIKKYTISILIVKLVLLIPPLLILVGLLLFLYFVVKGDIGDSSHFFLDLFGVFSVYFGFLTIVILLIGIALLSASVLGGTSCIIADRVLKNELNFDVFKDTTIDYCLKNENSPLISEDMLQGIVDNVNSFDTSEMEKTVNEYDASFKEMKETFQQNTQNFVSYLWVVITKPRNNIYINNIRLNELKQSLLATSITRDNVKFGQFTLWGTDEYLHHLNRHYFPDNRFALCFENEECEGDENKFNISSKSSIDDAKYRTLRGHVRPNVHADDLDNVVNLFIWKSRIRTEKIFSVEDLDSSMTEKIGWSQYTPRIKGREGREHETSLLRKYLVEDIEELNFNHVISFFQKIKQKFDALKYMIVTKANQLMNNLNCSRLVGEVKNLKNLYCDSVVLNMTLLSVALISFSIISFLLWYFFLFFWLYYQMKMM</sequence>
<dbReference type="AlphaFoldDB" id="W7AJ37"/>
<dbReference type="VEuPathDB" id="PlasmoDB:C922_04254"/>
<dbReference type="RefSeq" id="XP_008818061.1">
    <property type="nucleotide sequence ID" value="XM_008819839.1"/>
</dbReference>
<feature type="coiled-coil region" evidence="1">
    <location>
        <begin position="118"/>
        <end position="146"/>
    </location>
</feature>
<organism evidence="3 4">
    <name type="scientific">Plasmodium inui San Antonio 1</name>
    <dbReference type="NCBI Taxonomy" id="1237626"/>
    <lineage>
        <taxon>Eukaryota</taxon>
        <taxon>Sar</taxon>
        <taxon>Alveolata</taxon>
        <taxon>Apicomplexa</taxon>
        <taxon>Aconoidasida</taxon>
        <taxon>Haemosporida</taxon>
        <taxon>Plasmodiidae</taxon>
        <taxon>Plasmodium</taxon>
        <taxon>Plasmodium (Plasmodium)</taxon>
    </lineage>
</organism>
<keyword evidence="4" id="KW-1185">Reference proteome</keyword>
<gene>
    <name evidence="3" type="ORF">C922_04254</name>
</gene>
<reference evidence="3 4" key="1">
    <citation type="submission" date="2013-02" db="EMBL/GenBank/DDBJ databases">
        <title>The Genome Sequence of Plasmodium inui San Antonio 1.</title>
        <authorList>
            <consortium name="The Broad Institute Genome Sequencing Platform"/>
            <consortium name="The Broad Institute Genome Sequencing Center for Infectious Disease"/>
            <person name="Neafsey D."/>
            <person name="Cheeseman I."/>
            <person name="Volkman S."/>
            <person name="Adams J."/>
            <person name="Walker B."/>
            <person name="Young S.K."/>
            <person name="Zeng Q."/>
            <person name="Gargeya S."/>
            <person name="Fitzgerald M."/>
            <person name="Haas B."/>
            <person name="Abouelleil A."/>
            <person name="Alvarado L."/>
            <person name="Arachchi H.M."/>
            <person name="Berlin A.M."/>
            <person name="Chapman S.B."/>
            <person name="Dewar J."/>
            <person name="Goldberg J."/>
            <person name="Griggs A."/>
            <person name="Gujja S."/>
            <person name="Hansen M."/>
            <person name="Howarth C."/>
            <person name="Imamovic A."/>
            <person name="Larimer J."/>
            <person name="McCowan C."/>
            <person name="Murphy C."/>
            <person name="Neiman D."/>
            <person name="Pearson M."/>
            <person name="Priest M."/>
            <person name="Roberts A."/>
            <person name="Saif S."/>
            <person name="Shea T."/>
            <person name="Sisk P."/>
            <person name="Sykes S."/>
            <person name="Wortman J."/>
            <person name="Nusbaum C."/>
            <person name="Birren B."/>
        </authorList>
    </citation>
    <scope>NUCLEOTIDE SEQUENCE [LARGE SCALE GENOMIC DNA]</scope>
    <source>
        <strain evidence="3 4">San Antonio 1</strain>
    </source>
</reference>
<feature type="transmembrane region" description="Helical" evidence="2">
    <location>
        <begin position="156"/>
        <end position="178"/>
    </location>
</feature>
<keyword evidence="2" id="KW-1133">Transmembrane helix</keyword>
<feature type="transmembrane region" description="Helical" evidence="2">
    <location>
        <begin position="369"/>
        <end position="397"/>
    </location>
</feature>
<evidence type="ECO:0000313" key="4">
    <source>
        <dbReference type="Proteomes" id="UP000030640"/>
    </source>
</evidence>
<dbReference type="EMBL" id="KI965480">
    <property type="protein sequence ID" value="EUD65311.1"/>
    <property type="molecule type" value="Genomic_DNA"/>
</dbReference>
<feature type="transmembrane region" description="Helical" evidence="2">
    <location>
        <begin position="409"/>
        <end position="436"/>
    </location>
</feature>
<protein>
    <submittedName>
        <fullName evidence="3">Uncharacterized protein</fullName>
    </submittedName>
</protein>
<proteinExistence type="predicted"/>
<keyword evidence="2" id="KW-0472">Membrane</keyword>